<feature type="compositionally biased region" description="Basic and acidic residues" evidence="1">
    <location>
        <begin position="124"/>
        <end position="149"/>
    </location>
</feature>
<feature type="region of interest" description="Disordered" evidence="1">
    <location>
        <begin position="96"/>
        <end position="149"/>
    </location>
</feature>
<dbReference type="AlphaFoldDB" id="Q753K1"/>
<protein>
    <submittedName>
        <fullName evidence="2">AFR311Cp</fullName>
    </submittedName>
</protein>
<evidence type="ECO:0000313" key="2">
    <source>
        <dbReference type="EMBL" id="AAS53682.1"/>
    </source>
</evidence>
<name>Q753K1_EREGS</name>
<dbReference type="HOGENOM" id="CLU_1749182_0_0_1"/>
<dbReference type="KEGG" id="ago:AGOS_AFR311C"/>
<proteinExistence type="predicted"/>
<dbReference type="InParanoid" id="Q753K1"/>
<gene>
    <name evidence="2" type="ORF">AGOS_AFR311C</name>
</gene>
<organism evidence="2 3">
    <name type="scientific">Eremothecium gossypii (strain ATCC 10895 / CBS 109.51 / FGSC 9923 / NRRL Y-1056)</name>
    <name type="common">Yeast</name>
    <name type="synonym">Ashbya gossypii</name>
    <dbReference type="NCBI Taxonomy" id="284811"/>
    <lineage>
        <taxon>Eukaryota</taxon>
        <taxon>Fungi</taxon>
        <taxon>Dikarya</taxon>
        <taxon>Ascomycota</taxon>
        <taxon>Saccharomycotina</taxon>
        <taxon>Saccharomycetes</taxon>
        <taxon>Saccharomycetales</taxon>
        <taxon>Saccharomycetaceae</taxon>
        <taxon>Eremothecium</taxon>
    </lineage>
</organism>
<dbReference type="RefSeq" id="NP_985858.1">
    <property type="nucleotide sequence ID" value="NM_211213.1"/>
</dbReference>
<dbReference type="GeneID" id="4622122"/>
<keyword evidence="3" id="KW-1185">Reference proteome</keyword>
<sequence length="149" mass="16987">MPYPSAPRSPFLSTSTRPLRRTLLRSVSASKASDATIARSAHLLPNRDSLRGGLLWQRCRRIFEPLLSPRALECIVGDSRALDCPKRHVNILTQSRDRTSVRKCSRSPPLPDDEPLFQEQQTTAREHPGTQQDVENRRSDELYFRKGHT</sequence>
<accession>Q753K1</accession>
<evidence type="ECO:0000256" key="1">
    <source>
        <dbReference type="SAM" id="MobiDB-lite"/>
    </source>
</evidence>
<dbReference type="Proteomes" id="UP000000591">
    <property type="component" value="Chromosome VI"/>
</dbReference>
<evidence type="ECO:0000313" key="3">
    <source>
        <dbReference type="Proteomes" id="UP000000591"/>
    </source>
</evidence>
<dbReference type="EMBL" id="AE016819">
    <property type="protein sequence ID" value="AAS53682.1"/>
    <property type="molecule type" value="Genomic_DNA"/>
</dbReference>
<reference evidence="2 3" key="1">
    <citation type="journal article" date="2004" name="Science">
        <title>The Ashbya gossypii genome as a tool for mapping the ancient Saccharomyces cerevisiae genome.</title>
        <authorList>
            <person name="Dietrich F.S."/>
            <person name="Voegeli S."/>
            <person name="Brachat S."/>
            <person name="Lerch A."/>
            <person name="Gates K."/>
            <person name="Steiner S."/>
            <person name="Mohr C."/>
            <person name="Pohlmann R."/>
            <person name="Luedi P."/>
            <person name="Choi S."/>
            <person name="Wing R.A."/>
            <person name="Flavier A."/>
            <person name="Gaffney T.D."/>
            <person name="Philippsen P."/>
        </authorList>
    </citation>
    <scope>NUCLEOTIDE SEQUENCE [LARGE SCALE GENOMIC DNA]</scope>
    <source>
        <strain evidence="3">ATCC 10895 / CBS 109.51 / FGSC 9923 / NRRL Y-1056</strain>
    </source>
</reference>
<reference evidence="3" key="2">
    <citation type="journal article" date="2013" name="G3 (Bethesda)">
        <title>Genomes of Ashbya fungi isolated from insects reveal four mating-type loci, numerous translocations, lack of transposons, and distinct gene duplications.</title>
        <authorList>
            <person name="Dietrich F.S."/>
            <person name="Voegeli S."/>
            <person name="Kuo S."/>
            <person name="Philippsen P."/>
        </authorList>
    </citation>
    <scope>GENOME REANNOTATION</scope>
    <source>
        <strain evidence="3">ATCC 10895 / CBS 109.51 / FGSC 9923 / NRRL Y-1056</strain>
    </source>
</reference>